<keyword evidence="2" id="KW-1185">Reference proteome</keyword>
<dbReference type="AlphaFoldDB" id="A0AAV4FKU6"/>
<accession>A0AAV4FKU6</accession>
<name>A0AAV4FKU6_9GAST</name>
<evidence type="ECO:0000313" key="2">
    <source>
        <dbReference type="Proteomes" id="UP000762676"/>
    </source>
</evidence>
<evidence type="ECO:0000313" key="1">
    <source>
        <dbReference type="EMBL" id="GFR72920.1"/>
    </source>
</evidence>
<dbReference type="Gene3D" id="3.30.387.10">
    <property type="entry name" value="Viral Envelope Glycoprotein, domain 3"/>
    <property type="match status" value="1"/>
</dbReference>
<protein>
    <submittedName>
        <fullName evidence="1">Uncharacterized protein</fullName>
    </submittedName>
</protein>
<proteinExistence type="predicted"/>
<dbReference type="Proteomes" id="UP000762676">
    <property type="component" value="Unassembled WGS sequence"/>
</dbReference>
<reference evidence="1 2" key="1">
    <citation type="journal article" date="2021" name="Elife">
        <title>Chloroplast acquisition without the gene transfer in kleptoplastic sea slugs, Plakobranchus ocellatus.</title>
        <authorList>
            <person name="Maeda T."/>
            <person name="Takahashi S."/>
            <person name="Yoshida T."/>
            <person name="Shimamura S."/>
            <person name="Takaki Y."/>
            <person name="Nagai Y."/>
            <person name="Toyoda A."/>
            <person name="Suzuki Y."/>
            <person name="Arimoto A."/>
            <person name="Ishii H."/>
            <person name="Satoh N."/>
            <person name="Nishiyama T."/>
            <person name="Hasebe M."/>
            <person name="Maruyama T."/>
            <person name="Minagawa J."/>
            <person name="Obokata J."/>
            <person name="Shigenobu S."/>
        </authorList>
    </citation>
    <scope>NUCLEOTIDE SEQUENCE [LARGE SCALE GENOMIC DNA]</scope>
</reference>
<sequence length="93" mass="10548">MYFGPQKARAHIPCEANVWTECKHSLSQQAWWLPCTWPGKVKVETGSRTSCRTSRMTELTEIGDRLATVTSHDSYIESKIRAQIVVPFGKLPL</sequence>
<dbReference type="InterPro" id="IPR013755">
    <property type="entry name" value="Flav_gly_cen_dom_subdom1"/>
</dbReference>
<comment type="caution">
    <text evidence="1">The sequence shown here is derived from an EMBL/GenBank/DDBJ whole genome shotgun (WGS) entry which is preliminary data.</text>
</comment>
<dbReference type="EMBL" id="BMAT01000778">
    <property type="protein sequence ID" value="GFR72920.1"/>
    <property type="molecule type" value="Genomic_DNA"/>
</dbReference>
<organism evidence="1 2">
    <name type="scientific">Elysia marginata</name>
    <dbReference type="NCBI Taxonomy" id="1093978"/>
    <lineage>
        <taxon>Eukaryota</taxon>
        <taxon>Metazoa</taxon>
        <taxon>Spiralia</taxon>
        <taxon>Lophotrochozoa</taxon>
        <taxon>Mollusca</taxon>
        <taxon>Gastropoda</taxon>
        <taxon>Heterobranchia</taxon>
        <taxon>Euthyneura</taxon>
        <taxon>Panpulmonata</taxon>
        <taxon>Sacoglossa</taxon>
        <taxon>Placobranchoidea</taxon>
        <taxon>Plakobranchidae</taxon>
        <taxon>Elysia</taxon>
    </lineage>
</organism>
<gene>
    <name evidence="1" type="ORF">ElyMa_000391300</name>
</gene>